<keyword evidence="1" id="KW-0812">Transmembrane</keyword>
<reference evidence="2 3" key="1">
    <citation type="submission" date="2022-08" db="EMBL/GenBank/DDBJ databases">
        <authorList>
            <person name="Somphong A."/>
            <person name="Phongsopitanun W."/>
        </authorList>
    </citation>
    <scope>NUCLEOTIDE SEQUENCE [LARGE SCALE GENOMIC DNA]</scope>
    <source>
        <strain evidence="2 3">LP11</strain>
    </source>
</reference>
<feature type="transmembrane region" description="Helical" evidence="1">
    <location>
        <begin position="28"/>
        <end position="44"/>
    </location>
</feature>
<proteinExistence type="predicted"/>
<evidence type="ECO:0000313" key="3">
    <source>
        <dbReference type="Proteomes" id="UP001205612"/>
    </source>
</evidence>
<evidence type="ECO:0000256" key="1">
    <source>
        <dbReference type="SAM" id="Phobius"/>
    </source>
</evidence>
<keyword evidence="3" id="KW-1185">Reference proteome</keyword>
<dbReference type="Proteomes" id="UP001205612">
    <property type="component" value="Unassembled WGS sequence"/>
</dbReference>
<name>A0ABT2B2J5_9ACTN</name>
<sequence>MLFLVAALLLLGLVVGSAAYLPLPVTLVLGALIAAWLLVFTGRERRRRRQRTGRA</sequence>
<gene>
    <name evidence="2" type="ORF">NX794_16210</name>
</gene>
<organism evidence="2 3">
    <name type="scientific">Streptomyces pyxinicus</name>
    <dbReference type="NCBI Taxonomy" id="2970331"/>
    <lineage>
        <taxon>Bacteria</taxon>
        <taxon>Bacillati</taxon>
        <taxon>Actinomycetota</taxon>
        <taxon>Actinomycetes</taxon>
        <taxon>Kitasatosporales</taxon>
        <taxon>Streptomycetaceae</taxon>
        <taxon>Streptomyces</taxon>
    </lineage>
</organism>
<keyword evidence="1" id="KW-0472">Membrane</keyword>
<evidence type="ECO:0008006" key="4">
    <source>
        <dbReference type="Google" id="ProtNLM"/>
    </source>
</evidence>
<dbReference type="RefSeq" id="WP_258779246.1">
    <property type="nucleotide sequence ID" value="NZ_JANUGP010000010.1"/>
</dbReference>
<keyword evidence="1" id="KW-1133">Transmembrane helix</keyword>
<evidence type="ECO:0000313" key="2">
    <source>
        <dbReference type="EMBL" id="MCS0602743.1"/>
    </source>
</evidence>
<dbReference type="EMBL" id="JANUGP010000010">
    <property type="protein sequence ID" value="MCS0602743.1"/>
    <property type="molecule type" value="Genomic_DNA"/>
</dbReference>
<protein>
    <recommendedName>
        <fullName evidence="4">Small hydrophobic membrane protein</fullName>
    </recommendedName>
</protein>
<comment type="caution">
    <text evidence="2">The sequence shown here is derived from an EMBL/GenBank/DDBJ whole genome shotgun (WGS) entry which is preliminary data.</text>
</comment>
<accession>A0ABT2B2J5</accession>